<accession>A0A852VHZ1</accession>
<dbReference type="InterPro" id="IPR053170">
    <property type="entry name" value="Transcription_regulator"/>
</dbReference>
<gene>
    <name evidence="2" type="ORF">HDF08_003419</name>
</gene>
<feature type="transmembrane region" description="Helical" evidence="1">
    <location>
        <begin position="101"/>
        <end position="119"/>
    </location>
</feature>
<sequence>MIPTNGRTTRSFKKACERPPHAQWARPAGQLRETSYYRISMDPITHLMTGAVLARAGFNRKAVYATIAMTLAAEAPDLDTLWSIRGPIAAFQHHRGWTHTLLGIPLEAAAVVGAVWLFHRWRTRRNQARKQPEPTLPYDPTTTPLPHRHAPIRWGLLYCFSLIALLSHLLLDWTNNYGIRPFFPFNPHWYSGSIVFIFEPVIFLLLLLALIAPSLFGLINSEVGARKQAFRGRGWAIFALLAIIALWTLRFVEHAKALQLAQSADYNESPVSRVFASPYPINPFRWQTIAETPQFYQLATIDTLNSVVTTSTQADVIYKPPTTLATLVAKRSWLGEAYLDWSQYPVVTDIGTNEEGLTTVTFRDLRFFYDTPFLAGREKPPLSGAVYLNADRRIVGMEMDGRIQH</sequence>
<dbReference type="Proteomes" id="UP000564385">
    <property type="component" value="Unassembled WGS sequence"/>
</dbReference>
<comment type="caution">
    <text evidence="2">The sequence shown here is derived from an EMBL/GenBank/DDBJ whole genome shotgun (WGS) entry which is preliminary data.</text>
</comment>
<evidence type="ECO:0000313" key="3">
    <source>
        <dbReference type="Proteomes" id="UP000564385"/>
    </source>
</evidence>
<feature type="transmembrane region" description="Helical" evidence="1">
    <location>
        <begin position="194"/>
        <end position="218"/>
    </location>
</feature>
<evidence type="ECO:0000256" key="1">
    <source>
        <dbReference type="SAM" id="Phobius"/>
    </source>
</evidence>
<dbReference type="Pfam" id="PF04307">
    <property type="entry name" value="YdjM"/>
    <property type="match status" value="1"/>
</dbReference>
<name>A0A852VHZ1_9BACT</name>
<keyword evidence="1" id="KW-0472">Membrane</keyword>
<dbReference type="EMBL" id="JACCCU010000002">
    <property type="protein sequence ID" value="NYF91317.1"/>
    <property type="molecule type" value="Genomic_DNA"/>
</dbReference>
<feature type="transmembrane region" description="Helical" evidence="1">
    <location>
        <begin position="230"/>
        <end position="249"/>
    </location>
</feature>
<reference evidence="2 3" key="1">
    <citation type="submission" date="2020-07" db="EMBL/GenBank/DDBJ databases">
        <title>Genomic Encyclopedia of Type Strains, Phase IV (KMG-V): Genome sequencing to study the core and pangenomes of soil and plant-associated prokaryotes.</title>
        <authorList>
            <person name="Whitman W."/>
        </authorList>
    </citation>
    <scope>NUCLEOTIDE SEQUENCE [LARGE SCALE GENOMIC DNA]</scope>
    <source>
        <strain evidence="2 3">M8UP22</strain>
    </source>
</reference>
<organism evidence="2 3">
    <name type="scientific">Tunturiibacter lichenicola</name>
    <dbReference type="NCBI Taxonomy" id="2051959"/>
    <lineage>
        <taxon>Bacteria</taxon>
        <taxon>Pseudomonadati</taxon>
        <taxon>Acidobacteriota</taxon>
        <taxon>Terriglobia</taxon>
        <taxon>Terriglobales</taxon>
        <taxon>Acidobacteriaceae</taxon>
        <taxon>Tunturiibacter</taxon>
    </lineage>
</organism>
<keyword evidence="1" id="KW-0812">Transmembrane</keyword>
<proteinExistence type="predicted"/>
<keyword evidence="1" id="KW-1133">Transmembrane helix</keyword>
<dbReference type="AlphaFoldDB" id="A0A852VHZ1"/>
<feature type="transmembrane region" description="Helical" evidence="1">
    <location>
        <begin position="155"/>
        <end position="174"/>
    </location>
</feature>
<protein>
    <submittedName>
        <fullName evidence="2">Inner membrane protein</fullName>
    </submittedName>
</protein>
<dbReference type="PANTHER" id="PTHR40031">
    <property type="entry name" value="HYPOTHETICAL MEMBRANE SPANNING PROTEIN"/>
    <property type="match status" value="1"/>
</dbReference>
<dbReference type="InterPro" id="IPR007404">
    <property type="entry name" value="YdjM-like"/>
</dbReference>
<dbReference type="PANTHER" id="PTHR40031:SF1">
    <property type="entry name" value="MEMBRANE-BOUND METAL-DEPENDENT HYDROLASE"/>
    <property type="match status" value="1"/>
</dbReference>
<evidence type="ECO:0000313" key="2">
    <source>
        <dbReference type="EMBL" id="NYF91317.1"/>
    </source>
</evidence>